<keyword evidence="5" id="KW-0540">Nuclease</keyword>
<evidence type="ECO:0000256" key="8">
    <source>
        <dbReference type="ARBA" id="ARBA00023242"/>
    </source>
</evidence>
<dbReference type="InterPro" id="IPR036397">
    <property type="entry name" value="RNaseH_sf"/>
</dbReference>
<comment type="similarity">
    <text evidence="2">Belongs to the REXO4 family.</text>
</comment>
<keyword evidence="13" id="KW-1185">Reference proteome</keyword>
<evidence type="ECO:0000313" key="13">
    <source>
        <dbReference type="Proteomes" id="UP001338582"/>
    </source>
</evidence>
<dbReference type="InterPro" id="IPR037431">
    <property type="entry name" value="REX4_DEDDh_dom"/>
</dbReference>
<accession>A0AAX4HEB7</accession>
<dbReference type="FunFam" id="3.30.420.10:FF:000007">
    <property type="entry name" value="Interferon-stimulated exonuclease gene 20"/>
    <property type="match status" value="1"/>
</dbReference>
<dbReference type="PANTHER" id="PTHR12801">
    <property type="entry name" value="RNA EXONUCLEASE REXO1 / RECO3 FAMILY MEMBER-RELATED"/>
    <property type="match status" value="1"/>
</dbReference>
<dbReference type="InterPro" id="IPR047021">
    <property type="entry name" value="REXO1/3/4-like"/>
</dbReference>
<feature type="domain" description="Exonuclease" evidence="11">
    <location>
        <begin position="136"/>
        <end position="296"/>
    </location>
</feature>
<dbReference type="SUPFAM" id="SSF53098">
    <property type="entry name" value="Ribonuclease H-like"/>
    <property type="match status" value="1"/>
</dbReference>
<organism evidence="12 13">
    <name type="scientific">Australozyma saopauloensis</name>
    <dbReference type="NCBI Taxonomy" id="291208"/>
    <lineage>
        <taxon>Eukaryota</taxon>
        <taxon>Fungi</taxon>
        <taxon>Dikarya</taxon>
        <taxon>Ascomycota</taxon>
        <taxon>Saccharomycotina</taxon>
        <taxon>Pichiomycetes</taxon>
        <taxon>Metschnikowiaceae</taxon>
        <taxon>Australozyma</taxon>
    </lineage>
</organism>
<dbReference type="Pfam" id="PF00929">
    <property type="entry name" value="RNase_T"/>
    <property type="match status" value="1"/>
</dbReference>
<feature type="chain" id="PRO_5043478128" description="RNA exonuclease 4" evidence="10">
    <location>
        <begin position="25"/>
        <end position="311"/>
    </location>
</feature>
<dbReference type="GO" id="GO:0008408">
    <property type="term" value="F:3'-5' exonuclease activity"/>
    <property type="evidence" value="ECO:0007669"/>
    <property type="project" value="InterPro"/>
</dbReference>
<evidence type="ECO:0000256" key="6">
    <source>
        <dbReference type="ARBA" id="ARBA00022801"/>
    </source>
</evidence>
<evidence type="ECO:0000256" key="9">
    <source>
        <dbReference type="ARBA" id="ARBA00025599"/>
    </source>
</evidence>
<keyword evidence="8" id="KW-0539">Nucleus</keyword>
<proteinExistence type="inferred from homology"/>
<keyword evidence="6" id="KW-0378">Hydrolase</keyword>
<dbReference type="InterPro" id="IPR012337">
    <property type="entry name" value="RNaseH-like_sf"/>
</dbReference>
<dbReference type="Proteomes" id="UP001338582">
    <property type="component" value="Chromosome 5"/>
</dbReference>
<comment type="function">
    <text evidence="9">Exoribonuclease involved in ribosome biosynthesis. Involved in the processing of ITS1, the internal transcribed spacer localized between the 18S and 5.8S rRNAs.</text>
</comment>
<feature type="signal peptide" evidence="10">
    <location>
        <begin position="1"/>
        <end position="24"/>
    </location>
</feature>
<evidence type="ECO:0000256" key="4">
    <source>
        <dbReference type="ARBA" id="ARBA00022552"/>
    </source>
</evidence>
<evidence type="ECO:0000313" key="12">
    <source>
        <dbReference type="EMBL" id="WPK26728.1"/>
    </source>
</evidence>
<name>A0AAX4HEB7_9ASCO</name>
<reference evidence="12 13" key="1">
    <citation type="submission" date="2023-10" db="EMBL/GenBank/DDBJ databases">
        <title>Draft Genome Sequence of Candida saopaulonensis from a very Premature Infant with Sepsis.</title>
        <authorList>
            <person name="Ning Y."/>
            <person name="Dai R."/>
            <person name="Xiao M."/>
            <person name="Xu Y."/>
            <person name="Yan Q."/>
            <person name="Zhang L."/>
        </authorList>
    </citation>
    <scope>NUCLEOTIDE SEQUENCE [LARGE SCALE GENOMIC DNA]</scope>
    <source>
        <strain evidence="12 13">19XY460</strain>
    </source>
</reference>
<keyword evidence="10" id="KW-0732">Signal</keyword>
<evidence type="ECO:0000256" key="2">
    <source>
        <dbReference type="ARBA" id="ARBA00010489"/>
    </source>
</evidence>
<dbReference type="CDD" id="cd06144">
    <property type="entry name" value="REX4_like"/>
    <property type="match status" value="1"/>
</dbReference>
<dbReference type="KEGG" id="asau:88175150"/>
<evidence type="ECO:0000256" key="5">
    <source>
        <dbReference type="ARBA" id="ARBA00022722"/>
    </source>
</evidence>
<dbReference type="PANTHER" id="PTHR12801:SF45">
    <property type="entry name" value="RNA EXONUCLEASE 4"/>
    <property type="match status" value="1"/>
</dbReference>
<dbReference type="GO" id="GO:0000027">
    <property type="term" value="P:ribosomal large subunit assembly"/>
    <property type="evidence" value="ECO:0007669"/>
    <property type="project" value="TreeGrafter"/>
</dbReference>
<dbReference type="GeneID" id="88175150"/>
<dbReference type="GO" id="GO:0005634">
    <property type="term" value="C:nucleus"/>
    <property type="evidence" value="ECO:0007669"/>
    <property type="project" value="UniProtKB-SubCell"/>
</dbReference>
<evidence type="ECO:0000256" key="3">
    <source>
        <dbReference type="ARBA" id="ARBA00016937"/>
    </source>
</evidence>
<gene>
    <name evidence="12" type="ORF">PUMCH_004088</name>
</gene>
<dbReference type="SMART" id="SM00479">
    <property type="entry name" value="EXOIII"/>
    <property type="match status" value="1"/>
</dbReference>
<evidence type="ECO:0000259" key="11">
    <source>
        <dbReference type="SMART" id="SM00479"/>
    </source>
</evidence>
<dbReference type="Gene3D" id="3.30.420.10">
    <property type="entry name" value="Ribonuclease H-like superfamily/Ribonuclease H"/>
    <property type="match status" value="1"/>
</dbReference>
<dbReference type="EMBL" id="CP138898">
    <property type="protein sequence ID" value="WPK26728.1"/>
    <property type="molecule type" value="Genomic_DNA"/>
</dbReference>
<dbReference type="GO" id="GO:0006364">
    <property type="term" value="P:rRNA processing"/>
    <property type="evidence" value="ECO:0007669"/>
    <property type="project" value="UniProtKB-KW"/>
</dbReference>
<protein>
    <recommendedName>
        <fullName evidence="3">RNA exonuclease 4</fullName>
    </recommendedName>
</protein>
<evidence type="ECO:0000256" key="10">
    <source>
        <dbReference type="SAM" id="SignalP"/>
    </source>
</evidence>
<evidence type="ECO:0000256" key="7">
    <source>
        <dbReference type="ARBA" id="ARBA00022839"/>
    </source>
</evidence>
<keyword evidence="7" id="KW-0269">Exonuclease</keyword>
<dbReference type="RefSeq" id="XP_062879108.1">
    <property type="nucleotide sequence ID" value="XM_063023038.1"/>
</dbReference>
<evidence type="ECO:0000256" key="1">
    <source>
        <dbReference type="ARBA" id="ARBA00004123"/>
    </source>
</evidence>
<dbReference type="AlphaFoldDB" id="A0AAX4HEB7"/>
<sequence length="311" mass="35490">MTLSLFQNFAQWFFFLQPVFTSEALTHRTFTTMSLSLNWNQLKAKLGEKKTSQQPNKVQKKSKNVLRPKIVKKAVSVRNETPNVNENTISSPKNQEASVLEYALWKTDSAQKLDLSIGKGTRRDIVPDHRKLSIGKFIAMDCEFVGVGEKDRSALARVSIVNMYGVVILDEYVRPKERVTDWRTWVSGVSPHHMKSAITFEEAQERVEKLMKDRTLVGHSLKNDMKALQLGLKGVQVEDTSMITEFRELAKGKAPSLRRLCQTLLQLEIQTGQHSSVEDAQATMALYRLYRWHKQNKKSMVSLPAVPQKNT</sequence>
<dbReference type="InterPro" id="IPR013520">
    <property type="entry name" value="Ribonucl_H"/>
</dbReference>
<dbReference type="GO" id="GO:0003676">
    <property type="term" value="F:nucleic acid binding"/>
    <property type="evidence" value="ECO:0007669"/>
    <property type="project" value="InterPro"/>
</dbReference>
<keyword evidence="4" id="KW-0698">rRNA processing</keyword>
<comment type="subcellular location">
    <subcellularLocation>
        <location evidence="1">Nucleus</location>
    </subcellularLocation>
</comment>